<dbReference type="EMBL" id="JBFAKC010000024">
    <property type="protein sequence ID" value="MEV0712677.1"/>
    <property type="molecule type" value="Genomic_DNA"/>
</dbReference>
<sequence>MSHTPPEERRGRLFVWNEDWLAAVVGLVLVALVLVGAVPEWLVP</sequence>
<feature type="transmembrane region" description="Helical" evidence="1">
    <location>
        <begin position="20"/>
        <end position="43"/>
    </location>
</feature>
<evidence type="ECO:0000313" key="2">
    <source>
        <dbReference type="EMBL" id="MEV0712677.1"/>
    </source>
</evidence>
<keyword evidence="1" id="KW-0472">Membrane</keyword>
<organism evidence="2 3">
    <name type="scientific">Nocardia aurea</name>
    <dbReference type="NCBI Taxonomy" id="2144174"/>
    <lineage>
        <taxon>Bacteria</taxon>
        <taxon>Bacillati</taxon>
        <taxon>Actinomycetota</taxon>
        <taxon>Actinomycetes</taxon>
        <taxon>Mycobacteriales</taxon>
        <taxon>Nocardiaceae</taxon>
        <taxon>Nocardia</taxon>
    </lineage>
</organism>
<keyword evidence="1" id="KW-0812">Transmembrane</keyword>
<name>A0ABV3G4S6_9NOCA</name>
<evidence type="ECO:0000313" key="3">
    <source>
        <dbReference type="Proteomes" id="UP001551695"/>
    </source>
</evidence>
<keyword evidence="1" id="KW-1133">Transmembrane helix</keyword>
<evidence type="ECO:0000256" key="1">
    <source>
        <dbReference type="SAM" id="Phobius"/>
    </source>
</evidence>
<proteinExistence type="predicted"/>
<comment type="caution">
    <text evidence="2">The sequence shown here is derived from an EMBL/GenBank/DDBJ whole genome shotgun (WGS) entry which is preliminary data.</text>
</comment>
<accession>A0ABV3G4S6</accession>
<protein>
    <submittedName>
        <fullName evidence="2">Uncharacterized protein</fullName>
    </submittedName>
</protein>
<dbReference type="Proteomes" id="UP001551695">
    <property type="component" value="Unassembled WGS sequence"/>
</dbReference>
<keyword evidence="3" id="KW-1185">Reference proteome</keyword>
<gene>
    <name evidence="2" type="ORF">AB0I48_34505</name>
</gene>
<reference evidence="2 3" key="1">
    <citation type="submission" date="2024-06" db="EMBL/GenBank/DDBJ databases">
        <title>The Natural Products Discovery Center: Release of the First 8490 Sequenced Strains for Exploring Actinobacteria Biosynthetic Diversity.</title>
        <authorList>
            <person name="Kalkreuter E."/>
            <person name="Kautsar S.A."/>
            <person name="Yang D."/>
            <person name="Bader C.D."/>
            <person name="Teijaro C.N."/>
            <person name="Fluegel L."/>
            <person name="Davis C.M."/>
            <person name="Simpson J.R."/>
            <person name="Lauterbach L."/>
            <person name="Steele A.D."/>
            <person name="Gui C."/>
            <person name="Meng S."/>
            <person name="Li G."/>
            <person name="Viehrig K."/>
            <person name="Ye F."/>
            <person name="Su P."/>
            <person name="Kiefer A.F."/>
            <person name="Nichols A."/>
            <person name="Cepeda A.J."/>
            <person name="Yan W."/>
            <person name="Fan B."/>
            <person name="Jiang Y."/>
            <person name="Adhikari A."/>
            <person name="Zheng C.-J."/>
            <person name="Schuster L."/>
            <person name="Cowan T.M."/>
            <person name="Smanski M.J."/>
            <person name="Chevrette M.G."/>
            <person name="De Carvalho L.P.S."/>
            <person name="Shen B."/>
        </authorList>
    </citation>
    <scope>NUCLEOTIDE SEQUENCE [LARGE SCALE GENOMIC DNA]</scope>
    <source>
        <strain evidence="2 3">NPDC050403</strain>
    </source>
</reference>
<dbReference type="RefSeq" id="WP_256461481.1">
    <property type="nucleotide sequence ID" value="NZ_JBEXKW010000012.1"/>
</dbReference>